<protein>
    <recommendedName>
        <fullName evidence="5">BHLH domain-containing protein</fullName>
    </recommendedName>
</protein>
<dbReference type="PANTHER" id="PTHR45855:SF61">
    <property type="entry name" value="OS06G0164400 PROTEIN"/>
    <property type="match status" value="1"/>
</dbReference>
<evidence type="ECO:0000313" key="7">
    <source>
        <dbReference type="Proteomes" id="UP000823388"/>
    </source>
</evidence>
<reference evidence="6" key="1">
    <citation type="submission" date="2020-05" db="EMBL/GenBank/DDBJ databases">
        <title>WGS assembly of Panicum virgatum.</title>
        <authorList>
            <person name="Lovell J.T."/>
            <person name="Jenkins J."/>
            <person name="Shu S."/>
            <person name="Juenger T.E."/>
            <person name="Schmutz J."/>
        </authorList>
    </citation>
    <scope>NUCLEOTIDE SEQUENCE</scope>
    <source>
        <strain evidence="6">AP13</strain>
    </source>
</reference>
<keyword evidence="3" id="KW-0238">DNA-binding</keyword>
<accession>A0A8T0S2F3</accession>
<sequence length="137" mass="15345">MALLQHQHYQRRRRLEVEEEVRRQMFIGVAAFPTAALVLGHAQQAGLGTVTRACRSRNRCRRGSTGGPAANGAAPLRCITSPRRCCSLPFLERRSKINKKMKALQSLIPNSNKTMLDEAIEYLKQLQLQVQASKMSA</sequence>
<evidence type="ECO:0000313" key="6">
    <source>
        <dbReference type="EMBL" id="KAG2591228.1"/>
    </source>
</evidence>
<dbReference type="EMBL" id="CM029046">
    <property type="protein sequence ID" value="KAG2591228.1"/>
    <property type="molecule type" value="Genomic_DNA"/>
</dbReference>
<comment type="caution">
    <text evidence="6">The sequence shown here is derived from an EMBL/GenBank/DDBJ whole genome shotgun (WGS) entry which is preliminary data.</text>
</comment>
<gene>
    <name evidence="6" type="ORF">PVAP13_5NG436940</name>
</gene>
<dbReference type="Proteomes" id="UP000823388">
    <property type="component" value="Chromosome 5N"/>
</dbReference>
<dbReference type="Gene3D" id="4.10.280.10">
    <property type="entry name" value="Helix-loop-helix DNA-binding domain"/>
    <property type="match status" value="1"/>
</dbReference>
<feature type="domain" description="BHLH" evidence="5">
    <location>
        <begin position="89"/>
        <end position="132"/>
    </location>
</feature>
<dbReference type="SUPFAM" id="SSF47459">
    <property type="entry name" value="HLH, helix-loop-helix DNA-binding domain"/>
    <property type="match status" value="1"/>
</dbReference>
<keyword evidence="4" id="KW-0804">Transcription</keyword>
<evidence type="ECO:0000256" key="1">
    <source>
        <dbReference type="ARBA" id="ARBA00005510"/>
    </source>
</evidence>
<evidence type="ECO:0000256" key="3">
    <source>
        <dbReference type="ARBA" id="ARBA00023125"/>
    </source>
</evidence>
<dbReference type="SMART" id="SM00353">
    <property type="entry name" value="HLH"/>
    <property type="match status" value="1"/>
</dbReference>
<evidence type="ECO:0000259" key="5">
    <source>
        <dbReference type="SMART" id="SM00353"/>
    </source>
</evidence>
<dbReference type="GO" id="GO:0046983">
    <property type="term" value="F:protein dimerization activity"/>
    <property type="evidence" value="ECO:0007669"/>
    <property type="project" value="InterPro"/>
</dbReference>
<keyword evidence="2" id="KW-0805">Transcription regulation</keyword>
<name>A0A8T0S2F3_PANVG</name>
<dbReference type="AlphaFoldDB" id="A0A8T0S2F3"/>
<dbReference type="GO" id="GO:0005634">
    <property type="term" value="C:nucleus"/>
    <property type="evidence" value="ECO:0007669"/>
    <property type="project" value="TreeGrafter"/>
</dbReference>
<dbReference type="GO" id="GO:0003677">
    <property type="term" value="F:DNA binding"/>
    <property type="evidence" value="ECO:0007669"/>
    <property type="project" value="UniProtKB-KW"/>
</dbReference>
<dbReference type="Pfam" id="PF00010">
    <property type="entry name" value="HLH"/>
    <property type="match status" value="1"/>
</dbReference>
<proteinExistence type="inferred from homology"/>
<organism evidence="6 7">
    <name type="scientific">Panicum virgatum</name>
    <name type="common">Blackwell switchgrass</name>
    <dbReference type="NCBI Taxonomy" id="38727"/>
    <lineage>
        <taxon>Eukaryota</taxon>
        <taxon>Viridiplantae</taxon>
        <taxon>Streptophyta</taxon>
        <taxon>Embryophyta</taxon>
        <taxon>Tracheophyta</taxon>
        <taxon>Spermatophyta</taxon>
        <taxon>Magnoliopsida</taxon>
        <taxon>Liliopsida</taxon>
        <taxon>Poales</taxon>
        <taxon>Poaceae</taxon>
        <taxon>PACMAD clade</taxon>
        <taxon>Panicoideae</taxon>
        <taxon>Panicodae</taxon>
        <taxon>Paniceae</taxon>
        <taxon>Panicinae</taxon>
        <taxon>Panicum</taxon>
        <taxon>Panicum sect. Hiantes</taxon>
    </lineage>
</organism>
<comment type="similarity">
    <text evidence="1">Belongs to the bHLH protein family.</text>
</comment>
<dbReference type="InterPro" id="IPR036638">
    <property type="entry name" value="HLH_DNA-bd_sf"/>
</dbReference>
<evidence type="ECO:0000256" key="2">
    <source>
        <dbReference type="ARBA" id="ARBA00023015"/>
    </source>
</evidence>
<keyword evidence="7" id="KW-1185">Reference proteome</keyword>
<dbReference type="PANTHER" id="PTHR45855">
    <property type="entry name" value="TRANSCRIPTION FACTOR PIF1-RELATED"/>
    <property type="match status" value="1"/>
</dbReference>
<evidence type="ECO:0000256" key="4">
    <source>
        <dbReference type="ARBA" id="ARBA00023163"/>
    </source>
</evidence>
<dbReference type="InterPro" id="IPR011598">
    <property type="entry name" value="bHLH_dom"/>
</dbReference>
<dbReference type="EMBL" id="CM029046">
    <property type="protein sequence ID" value="KAG2591227.1"/>
    <property type="molecule type" value="Genomic_DNA"/>
</dbReference>
<dbReference type="InterPro" id="IPR031066">
    <property type="entry name" value="bHLH_ALC-like_plant"/>
</dbReference>